<keyword evidence="3" id="KW-1185">Reference proteome</keyword>
<dbReference type="PANTHER" id="PTHR43591:SF110">
    <property type="entry name" value="RHODANESE DOMAIN-CONTAINING PROTEIN"/>
    <property type="match status" value="1"/>
</dbReference>
<evidence type="ECO:0000313" key="3">
    <source>
        <dbReference type="Proteomes" id="UP001501222"/>
    </source>
</evidence>
<dbReference type="PANTHER" id="PTHR43591">
    <property type="entry name" value="METHYLTRANSFERASE"/>
    <property type="match status" value="1"/>
</dbReference>
<dbReference type="RefSeq" id="WP_344850201.1">
    <property type="nucleotide sequence ID" value="NZ_BAABAA010000022.1"/>
</dbReference>
<protein>
    <recommendedName>
        <fullName evidence="1">Methyltransferase type 11 domain-containing protein</fullName>
    </recommendedName>
</protein>
<dbReference type="SUPFAM" id="SSF53335">
    <property type="entry name" value="S-adenosyl-L-methionine-dependent methyltransferases"/>
    <property type="match status" value="1"/>
</dbReference>
<dbReference type="InterPro" id="IPR013216">
    <property type="entry name" value="Methyltransf_11"/>
</dbReference>
<accession>A0ABP6Z677</accession>
<dbReference type="Pfam" id="PF08241">
    <property type="entry name" value="Methyltransf_11"/>
    <property type="match status" value="1"/>
</dbReference>
<dbReference type="CDD" id="cd02440">
    <property type="entry name" value="AdoMet_MTases"/>
    <property type="match status" value="1"/>
</dbReference>
<dbReference type="EMBL" id="BAABAA010000022">
    <property type="protein sequence ID" value="GAA3598609.1"/>
    <property type="molecule type" value="Genomic_DNA"/>
</dbReference>
<evidence type="ECO:0000259" key="1">
    <source>
        <dbReference type="Pfam" id="PF08241"/>
    </source>
</evidence>
<dbReference type="InterPro" id="IPR029063">
    <property type="entry name" value="SAM-dependent_MTases_sf"/>
</dbReference>
<dbReference type="Gene3D" id="3.40.50.150">
    <property type="entry name" value="Vaccinia Virus protein VP39"/>
    <property type="match status" value="1"/>
</dbReference>
<name>A0ABP6Z677_9ACTN</name>
<comment type="caution">
    <text evidence="2">The sequence shown here is derived from an EMBL/GenBank/DDBJ whole genome shotgun (WGS) entry which is preliminary data.</text>
</comment>
<gene>
    <name evidence="2" type="ORF">GCM10022235_83020</name>
</gene>
<proteinExistence type="predicted"/>
<feature type="domain" description="Methyltransferase type 11" evidence="1">
    <location>
        <begin position="62"/>
        <end position="152"/>
    </location>
</feature>
<sequence>MDTDIAAVPDQPAVSAEIHQHYSTRWNESVRLSSTLKGKLESARLYEFLTRWLPPAPSRVADIGGGPGVHAQWLQGQGYNVDLLDPVVGHVKKARDSGVSAERGDARNLPWPNGTFDAVLMAGPLYHLPDASDRRLALREAARVLRPGGVIVAIAINRAANLIGSTLANTLVPRLHIVEKIIDSGFSEDNERMAHCFYHKESQLRSEIADAGLRSVKIFGLTGPGGWLTVAIDAHFKDQPYSQNLAAEDPLTTALECCRLADRMPELVASSSLFLAIGYKD</sequence>
<organism evidence="2 3">
    <name type="scientific">Kribbella ginsengisoli</name>
    <dbReference type="NCBI Taxonomy" id="363865"/>
    <lineage>
        <taxon>Bacteria</taxon>
        <taxon>Bacillati</taxon>
        <taxon>Actinomycetota</taxon>
        <taxon>Actinomycetes</taxon>
        <taxon>Propionibacteriales</taxon>
        <taxon>Kribbellaceae</taxon>
        <taxon>Kribbella</taxon>
    </lineage>
</organism>
<reference evidence="3" key="1">
    <citation type="journal article" date="2019" name="Int. J. Syst. Evol. Microbiol.">
        <title>The Global Catalogue of Microorganisms (GCM) 10K type strain sequencing project: providing services to taxonomists for standard genome sequencing and annotation.</title>
        <authorList>
            <consortium name="The Broad Institute Genomics Platform"/>
            <consortium name="The Broad Institute Genome Sequencing Center for Infectious Disease"/>
            <person name="Wu L."/>
            <person name="Ma J."/>
        </authorList>
    </citation>
    <scope>NUCLEOTIDE SEQUENCE [LARGE SCALE GENOMIC DNA]</scope>
    <source>
        <strain evidence="3">JCM 16928</strain>
    </source>
</reference>
<evidence type="ECO:0000313" key="2">
    <source>
        <dbReference type="EMBL" id="GAA3598609.1"/>
    </source>
</evidence>
<dbReference type="Proteomes" id="UP001501222">
    <property type="component" value="Unassembled WGS sequence"/>
</dbReference>